<protein>
    <submittedName>
        <fullName evidence="1">Uncharacterized protein</fullName>
    </submittedName>
</protein>
<name>A0AA36D1I2_9BILA</name>
<keyword evidence="2" id="KW-1185">Reference proteome</keyword>
<feature type="non-terminal residue" evidence="1">
    <location>
        <position position="150"/>
    </location>
</feature>
<dbReference type="Proteomes" id="UP001177023">
    <property type="component" value="Unassembled WGS sequence"/>
</dbReference>
<reference evidence="1" key="1">
    <citation type="submission" date="2023-06" db="EMBL/GenBank/DDBJ databases">
        <authorList>
            <person name="Delattre M."/>
        </authorList>
    </citation>
    <scope>NUCLEOTIDE SEQUENCE</scope>
    <source>
        <strain evidence="1">AF72</strain>
    </source>
</reference>
<evidence type="ECO:0000313" key="1">
    <source>
        <dbReference type="EMBL" id="CAJ0577844.1"/>
    </source>
</evidence>
<dbReference type="AlphaFoldDB" id="A0AA36D1I2"/>
<comment type="caution">
    <text evidence="1">The sequence shown here is derived from an EMBL/GenBank/DDBJ whole genome shotgun (WGS) entry which is preliminary data.</text>
</comment>
<evidence type="ECO:0000313" key="2">
    <source>
        <dbReference type="Proteomes" id="UP001177023"/>
    </source>
</evidence>
<accession>A0AA36D1I2</accession>
<organism evidence="1 2">
    <name type="scientific">Mesorhabditis spiculigera</name>
    <dbReference type="NCBI Taxonomy" id="96644"/>
    <lineage>
        <taxon>Eukaryota</taxon>
        <taxon>Metazoa</taxon>
        <taxon>Ecdysozoa</taxon>
        <taxon>Nematoda</taxon>
        <taxon>Chromadorea</taxon>
        <taxon>Rhabditida</taxon>
        <taxon>Rhabditina</taxon>
        <taxon>Rhabditomorpha</taxon>
        <taxon>Rhabditoidea</taxon>
        <taxon>Rhabditidae</taxon>
        <taxon>Mesorhabditinae</taxon>
        <taxon>Mesorhabditis</taxon>
    </lineage>
</organism>
<sequence>MHDEEFDPECSYSGEEYERRLSKERFLKNSEKLFHRAKRRYISESEIDRKIAVPPPFDDDETQWQRSFFKSQFKRINELRAEHQEISLQPRFANISPTILHEPPIPVDSSTPKQGNYLLLSRPWLFVVLLEEPVVQIVLSVCTAIGQTPG</sequence>
<dbReference type="EMBL" id="CATQJA010002652">
    <property type="protein sequence ID" value="CAJ0577844.1"/>
    <property type="molecule type" value="Genomic_DNA"/>
</dbReference>
<gene>
    <name evidence="1" type="ORF">MSPICULIGERA_LOCUS16109</name>
</gene>
<proteinExistence type="predicted"/>